<dbReference type="Proteomes" id="UP000351155">
    <property type="component" value="Unassembled WGS sequence"/>
</dbReference>
<accession>A0A484Z863</accession>
<keyword evidence="1" id="KW-0670">Pyruvate</keyword>
<evidence type="ECO:0000313" key="2">
    <source>
        <dbReference type="Proteomes" id="UP000351155"/>
    </source>
</evidence>
<dbReference type="EMBL" id="CAADIW010000066">
    <property type="protein sequence ID" value="VFS43751.1"/>
    <property type="molecule type" value="Genomic_DNA"/>
</dbReference>
<reference evidence="1 2" key="1">
    <citation type="submission" date="2019-03" db="EMBL/GenBank/DDBJ databases">
        <authorList>
            <consortium name="Pathogen Informatics"/>
        </authorList>
    </citation>
    <scope>NUCLEOTIDE SEQUENCE [LARGE SCALE GENOMIC DNA]</scope>
    <source>
        <strain evidence="1 2">NCTC12126</strain>
    </source>
</reference>
<sequence length="56" mass="6087">MRLLSQFADKIPAELNEALHAEATPEVRREQVAALRNALQGTEGAEQLLTDADRAG</sequence>
<gene>
    <name evidence="1" type="ORF">NCTC12126_05016</name>
</gene>
<proteinExistence type="predicted"/>
<name>A0A484Z863_9ENTR</name>
<keyword evidence="1" id="KW-0560">Oxidoreductase</keyword>
<organism evidence="1 2">
    <name type="scientific">Enterobacter cancerogenus</name>
    <dbReference type="NCBI Taxonomy" id="69218"/>
    <lineage>
        <taxon>Bacteria</taxon>
        <taxon>Pseudomonadati</taxon>
        <taxon>Pseudomonadota</taxon>
        <taxon>Gammaproteobacteria</taxon>
        <taxon>Enterobacterales</taxon>
        <taxon>Enterobacteriaceae</taxon>
        <taxon>Enterobacter</taxon>
        <taxon>Enterobacter cloacae complex</taxon>
    </lineage>
</organism>
<evidence type="ECO:0000313" key="1">
    <source>
        <dbReference type="EMBL" id="VFS43751.1"/>
    </source>
</evidence>
<dbReference type="GO" id="GO:0016491">
    <property type="term" value="F:oxidoreductase activity"/>
    <property type="evidence" value="ECO:0007669"/>
    <property type="project" value="UniProtKB-KW"/>
</dbReference>
<dbReference type="EC" id="1.2.7.-" evidence="1"/>
<dbReference type="AlphaFoldDB" id="A0A484Z863"/>
<protein>
    <submittedName>
        <fullName evidence="1">Pyruvate-flavodoxin oxidoreductase</fullName>
        <ecNumber evidence="1">1.2.7.-</ecNumber>
    </submittedName>
</protein>